<dbReference type="RefSeq" id="WP_216245219.1">
    <property type="nucleotide sequence ID" value="NZ_JABACJ020000035.1"/>
</dbReference>
<gene>
    <name evidence="2" type="ORF">HGO97_021805</name>
</gene>
<protein>
    <submittedName>
        <fullName evidence="2">Uncharacterized protein</fullName>
    </submittedName>
</protein>
<dbReference type="EMBL" id="JABACJ020000035">
    <property type="protein sequence ID" value="MBU3878442.1"/>
    <property type="molecule type" value="Genomic_DNA"/>
</dbReference>
<name>A0ABS6DB77_9FIRM</name>
<proteinExistence type="predicted"/>
<dbReference type="Proteomes" id="UP000723714">
    <property type="component" value="Unassembled WGS sequence"/>
</dbReference>
<feature type="transmembrane region" description="Helical" evidence="1">
    <location>
        <begin position="12"/>
        <end position="34"/>
    </location>
</feature>
<sequence>MAEQKKNTRKIYFIIGGILCLLILSYIGISVFFMKHFLFNTEINSQNFSAKTAAHAEKVLKKQVQEYELTILGKNNQTDIMKGSDISLVYKENDQLKNILKKQNAFSWPLSLFSKKSASISIDLDYNKDGARI</sequence>
<keyword evidence="1" id="KW-0812">Transmembrane</keyword>
<evidence type="ECO:0000256" key="1">
    <source>
        <dbReference type="SAM" id="Phobius"/>
    </source>
</evidence>
<keyword evidence="1" id="KW-0472">Membrane</keyword>
<organism evidence="2 3">
    <name type="scientific">Faecalicatena faecalis</name>
    <dbReference type="NCBI Taxonomy" id="2726362"/>
    <lineage>
        <taxon>Bacteria</taxon>
        <taxon>Bacillati</taxon>
        <taxon>Bacillota</taxon>
        <taxon>Clostridia</taxon>
        <taxon>Lachnospirales</taxon>
        <taxon>Lachnospiraceae</taxon>
        <taxon>Faecalicatena</taxon>
    </lineage>
</organism>
<evidence type="ECO:0000313" key="2">
    <source>
        <dbReference type="EMBL" id="MBU3878442.1"/>
    </source>
</evidence>
<comment type="caution">
    <text evidence="2">The sequence shown here is derived from an EMBL/GenBank/DDBJ whole genome shotgun (WGS) entry which is preliminary data.</text>
</comment>
<accession>A0ABS6DB77</accession>
<evidence type="ECO:0000313" key="3">
    <source>
        <dbReference type="Proteomes" id="UP000723714"/>
    </source>
</evidence>
<keyword evidence="1" id="KW-1133">Transmembrane helix</keyword>
<reference evidence="2 3" key="1">
    <citation type="submission" date="2021-06" db="EMBL/GenBank/DDBJ databases">
        <title>Faecalicatena sp. nov. isolated from porcine feces.</title>
        <authorList>
            <person name="Oh B.S."/>
            <person name="Lee J.H."/>
        </authorList>
    </citation>
    <scope>NUCLEOTIDE SEQUENCE [LARGE SCALE GENOMIC DNA]</scope>
    <source>
        <strain evidence="2 3">AGMB00832</strain>
    </source>
</reference>
<keyword evidence="3" id="KW-1185">Reference proteome</keyword>